<dbReference type="PANTHER" id="PTHR11177">
    <property type="entry name" value="CHITINASE"/>
    <property type="match status" value="1"/>
</dbReference>
<comment type="catalytic activity">
    <reaction evidence="1">
        <text>Random endo-hydrolysis of N-acetyl-beta-D-glucosaminide (1-&gt;4)-beta-linkages in chitin and chitodextrins.</text>
        <dbReference type="EC" id="3.2.1.14"/>
    </reaction>
</comment>
<accession>A0ABW2P3B0</accession>
<evidence type="ECO:0000256" key="2">
    <source>
        <dbReference type="ARBA" id="ARBA00012729"/>
    </source>
</evidence>
<organism evidence="11 12">
    <name type="scientific">Sphaerisporangium rhizosphaerae</name>
    <dbReference type="NCBI Taxonomy" id="2269375"/>
    <lineage>
        <taxon>Bacteria</taxon>
        <taxon>Bacillati</taxon>
        <taxon>Actinomycetota</taxon>
        <taxon>Actinomycetes</taxon>
        <taxon>Streptosporangiales</taxon>
        <taxon>Streptosporangiaceae</taxon>
        <taxon>Sphaerisporangium</taxon>
    </lineage>
</organism>
<protein>
    <recommendedName>
        <fullName evidence="2">chitinase</fullName>
        <ecNumber evidence="2">3.2.1.14</ecNumber>
    </recommendedName>
</protein>
<feature type="compositionally biased region" description="Low complexity" evidence="8">
    <location>
        <begin position="39"/>
        <end position="48"/>
    </location>
</feature>
<proteinExistence type="inferred from homology"/>
<evidence type="ECO:0000256" key="7">
    <source>
        <dbReference type="RuleBase" id="RU004453"/>
    </source>
</evidence>
<feature type="chain" id="PRO_5045536072" description="chitinase" evidence="9">
    <location>
        <begin position="27"/>
        <end position="469"/>
    </location>
</feature>
<feature type="domain" description="GH18" evidence="10">
    <location>
        <begin position="83"/>
        <end position="469"/>
    </location>
</feature>
<feature type="region of interest" description="Disordered" evidence="8">
    <location>
        <begin position="39"/>
        <end position="77"/>
    </location>
</feature>
<keyword evidence="3 6" id="KW-0378">Hydrolase</keyword>
<reference evidence="12" key="1">
    <citation type="journal article" date="2019" name="Int. J. Syst. Evol. Microbiol.">
        <title>The Global Catalogue of Microorganisms (GCM) 10K type strain sequencing project: providing services to taxonomists for standard genome sequencing and annotation.</title>
        <authorList>
            <consortium name="The Broad Institute Genomics Platform"/>
            <consortium name="The Broad Institute Genome Sequencing Center for Infectious Disease"/>
            <person name="Wu L."/>
            <person name="Ma J."/>
        </authorList>
    </citation>
    <scope>NUCLEOTIDE SEQUENCE [LARGE SCALE GENOMIC DNA]</scope>
    <source>
        <strain evidence="12">CECT 7649</strain>
    </source>
</reference>
<keyword evidence="12" id="KW-1185">Reference proteome</keyword>
<dbReference type="Gene3D" id="3.20.20.80">
    <property type="entry name" value="Glycosidases"/>
    <property type="match status" value="1"/>
</dbReference>
<dbReference type="CDD" id="cd06548">
    <property type="entry name" value="GH18_chitinase"/>
    <property type="match status" value="1"/>
</dbReference>
<evidence type="ECO:0000256" key="5">
    <source>
        <dbReference type="ARBA" id="ARBA00023295"/>
    </source>
</evidence>
<dbReference type="SUPFAM" id="SSF51445">
    <property type="entry name" value="(Trans)glycosidases"/>
    <property type="match status" value="1"/>
</dbReference>
<dbReference type="GO" id="GO:0016787">
    <property type="term" value="F:hydrolase activity"/>
    <property type="evidence" value="ECO:0007669"/>
    <property type="project" value="UniProtKB-KW"/>
</dbReference>
<dbReference type="InterPro" id="IPR011583">
    <property type="entry name" value="Chitinase_II/V-like_cat"/>
</dbReference>
<evidence type="ECO:0000256" key="6">
    <source>
        <dbReference type="RuleBase" id="RU000489"/>
    </source>
</evidence>
<name>A0ABW2P3B0_9ACTN</name>
<dbReference type="SUPFAM" id="SSF54556">
    <property type="entry name" value="Chitinase insertion domain"/>
    <property type="match status" value="1"/>
</dbReference>
<comment type="similarity">
    <text evidence="7">Belongs to the glycosyl hydrolase 18 family.</text>
</comment>
<evidence type="ECO:0000256" key="8">
    <source>
        <dbReference type="SAM" id="MobiDB-lite"/>
    </source>
</evidence>
<dbReference type="RefSeq" id="WP_380827738.1">
    <property type="nucleotide sequence ID" value="NZ_JBHTCG010000010.1"/>
</dbReference>
<keyword evidence="4" id="KW-0146">Chitin degradation</keyword>
<dbReference type="EMBL" id="JBHTCG010000010">
    <property type="protein sequence ID" value="MFC7384116.1"/>
    <property type="molecule type" value="Genomic_DNA"/>
</dbReference>
<dbReference type="Proteomes" id="UP001596496">
    <property type="component" value="Unassembled WGS sequence"/>
</dbReference>
<comment type="caution">
    <text evidence="11">The sequence shown here is derived from an EMBL/GenBank/DDBJ whole genome shotgun (WGS) entry which is preliminary data.</text>
</comment>
<keyword evidence="9" id="KW-0732">Signal</keyword>
<feature type="signal peptide" evidence="9">
    <location>
        <begin position="1"/>
        <end position="26"/>
    </location>
</feature>
<dbReference type="EC" id="3.2.1.14" evidence="2"/>
<dbReference type="InterPro" id="IPR050314">
    <property type="entry name" value="Glycosyl_Hydrlase_18"/>
</dbReference>
<gene>
    <name evidence="11" type="ORF">ACFQSB_18020</name>
</gene>
<dbReference type="SMART" id="SM00636">
    <property type="entry name" value="Glyco_18"/>
    <property type="match status" value="1"/>
</dbReference>
<evidence type="ECO:0000256" key="9">
    <source>
        <dbReference type="SAM" id="SignalP"/>
    </source>
</evidence>
<evidence type="ECO:0000313" key="12">
    <source>
        <dbReference type="Proteomes" id="UP001596496"/>
    </source>
</evidence>
<keyword evidence="4" id="KW-0624">Polysaccharide degradation</keyword>
<evidence type="ECO:0000256" key="1">
    <source>
        <dbReference type="ARBA" id="ARBA00000822"/>
    </source>
</evidence>
<sequence length="469" mass="49363">MRRPFQHLLAAAIAAGLTTVAVPAEALAAAPVPAGDAAAPLPAGDPAASVPAGGPTASVPAGGQAATDAAGRAQARTGGGDRFKRVAYFVQWGIYARNYHVKDVDTSGAAKLTHINYAFGNVGADGTCVSADAWADWQRPVSAEESVDGVADQPGQALNGNLNQLKKLKARHPGLKALISLGGWTGSKYFSDAVSTPEARSALAASCVGLWIRGDLPGLPAGAGAGVFDGIDLDWEWPGSEGNAGNVIRPEDRHNFTLFAAELRRQLKAYDAGSELTAFLPAAAAKIDAGFEVRDVFRSLDFATIQGYDLHGSWETRTGHNGNLFTDRRDPNPVKYSVDTTVRDYLSRGAPARKIVVGVPAYGQGWTGVRSTGDGLYAGATGPAPATWAPGTEDYKILAGKPGRRYRDLLTGTLWLYDGNEFWSYDDPASLLGKAAYIRLKGLGGSMMWSIDQDDAKASLTSALYKILR</sequence>
<dbReference type="PROSITE" id="PS01095">
    <property type="entry name" value="GH18_1"/>
    <property type="match status" value="1"/>
</dbReference>
<evidence type="ECO:0000313" key="11">
    <source>
        <dbReference type="EMBL" id="MFC7384116.1"/>
    </source>
</evidence>
<keyword evidence="5 6" id="KW-0326">Glycosidase</keyword>
<dbReference type="InterPro" id="IPR029070">
    <property type="entry name" value="Chitinase_insertion_sf"/>
</dbReference>
<dbReference type="PANTHER" id="PTHR11177:SF317">
    <property type="entry name" value="CHITINASE 12-RELATED"/>
    <property type="match status" value="1"/>
</dbReference>
<dbReference type="InterPro" id="IPR017853">
    <property type="entry name" value="GH"/>
</dbReference>
<keyword evidence="4" id="KW-0119">Carbohydrate metabolism</keyword>
<dbReference type="InterPro" id="IPR001223">
    <property type="entry name" value="Glyco_hydro18_cat"/>
</dbReference>
<dbReference type="InterPro" id="IPR001579">
    <property type="entry name" value="Glyco_hydro_18_chit_AS"/>
</dbReference>
<dbReference type="PROSITE" id="PS51910">
    <property type="entry name" value="GH18_2"/>
    <property type="match status" value="1"/>
</dbReference>
<dbReference type="Gene3D" id="3.10.50.10">
    <property type="match status" value="1"/>
</dbReference>
<evidence type="ECO:0000259" key="10">
    <source>
        <dbReference type="PROSITE" id="PS51910"/>
    </source>
</evidence>
<evidence type="ECO:0000256" key="4">
    <source>
        <dbReference type="ARBA" id="ARBA00023024"/>
    </source>
</evidence>
<dbReference type="Pfam" id="PF00704">
    <property type="entry name" value="Glyco_hydro_18"/>
    <property type="match status" value="1"/>
</dbReference>
<feature type="compositionally biased region" description="Low complexity" evidence="8">
    <location>
        <begin position="61"/>
        <end position="76"/>
    </location>
</feature>
<evidence type="ECO:0000256" key="3">
    <source>
        <dbReference type="ARBA" id="ARBA00022801"/>
    </source>
</evidence>